<keyword evidence="11" id="KW-1185">Reference proteome</keyword>
<dbReference type="GO" id="GO:0005886">
    <property type="term" value="C:plasma membrane"/>
    <property type="evidence" value="ECO:0007669"/>
    <property type="project" value="UniProtKB-SubCell"/>
</dbReference>
<keyword evidence="4 9" id="KW-0812">Transmembrane</keyword>
<feature type="compositionally biased region" description="Basic and acidic residues" evidence="8">
    <location>
        <begin position="514"/>
        <end position="529"/>
    </location>
</feature>
<evidence type="ECO:0000313" key="10">
    <source>
        <dbReference type="EMBL" id="QSB17579.1"/>
    </source>
</evidence>
<feature type="transmembrane region" description="Helical" evidence="9">
    <location>
        <begin position="142"/>
        <end position="159"/>
    </location>
</feature>
<feature type="transmembrane region" description="Helical" evidence="9">
    <location>
        <begin position="346"/>
        <end position="364"/>
    </location>
</feature>
<feature type="transmembrane region" description="Helical" evidence="9">
    <location>
        <begin position="240"/>
        <end position="261"/>
    </location>
</feature>
<dbReference type="EMBL" id="CP070499">
    <property type="protein sequence ID" value="QSB17579.1"/>
    <property type="molecule type" value="Genomic_DNA"/>
</dbReference>
<feature type="transmembrane region" description="Helical" evidence="9">
    <location>
        <begin position="424"/>
        <end position="445"/>
    </location>
</feature>
<organism evidence="10 11">
    <name type="scientific">Natronosporangium hydrolyticum</name>
    <dbReference type="NCBI Taxonomy" id="2811111"/>
    <lineage>
        <taxon>Bacteria</taxon>
        <taxon>Bacillati</taxon>
        <taxon>Actinomycetota</taxon>
        <taxon>Actinomycetes</taxon>
        <taxon>Micromonosporales</taxon>
        <taxon>Micromonosporaceae</taxon>
        <taxon>Natronosporangium</taxon>
    </lineage>
</organism>
<dbReference type="PIRSF" id="PIRSF010361">
    <property type="entry name" value="UCP010361"/>
    <property type="match status" value="1"/>
</dbReference>
<dbReference type="Pfam" id="PF09594">
    <property type="entry name" value="GT87"/>
    <property type="match status" value="1"/>
</dbReference>
<dbReference type="Proteomes" id="UP000662857">
    <property type="component" value="Chromosome"/>
</dbReference>
<dbReference type="KEGG" id="nhy:JQS43_25710"/>
<dbReference type="GO" id="GO:0016758">
    <property type="term" value="F:hexosyltransferase activity"/>
    <property type="evidence" value="ECO:0007669"/>
    <property type="project" value="InterPro"/>
</dbReference>
<evidence type="ECO:0000256" key="4">
    <source>
        <dbReference type="ARBA" id="ARBA00022692"/>
    </source>
</evidence>
<comment type="subcellular location">
    <subcellularLocation>
        <location evidence="1">Cell membrane</location>
        <topology evidence="1">Multi-pass membrane protein</topology>
    </subcellularLocation>
</comment>
<comment type="similarity">
    <text evidence="7">Belongs to the glycosyltransferase 87 family.</text>
</comment>
<evidence type="ECO:0000256" key="1">
    <source>
        <dbReference type="ARBA" id="ARBA00004651"/>
    </source>
</evidence>
<dbReference type="InterPro" id="IPR018584">
    <property type="entry name" value="GT87"/>
</dbReference>
<reference evidence="10" key="1">
    <citation type="submission" date="2021-02" db="EMBL/GenBank/DDBJ databases">
        <title>Natrosporangium hydrolyticum gen. nov., sp. nov, a haloalkaliphilic actinobacterium from a soda solonchak soil.</title>
        <authorList>
            <person name="Sorokin D.Y."/>
            <person name="Khijniak T.V."/>
            <person name="Zakharycheva A.P."/>
            <person name="Boueva O.V."/>
            <person name="Ariskina E.V."/>
            <person name="Hahnke R.L."/>
            <person name="Bunk B."/>
            <person name="Sproer C."/>
            <person name="Schumann P."/>
            <person name="Evtushenko L.I."/>
            <person name="Kublanov I.V."/>
        </authorList>
    </citation>
    <scope>NUCLEOTIDE SEQUENCE</scope>
    <source>
        <strain evidence="10">DSM 106523</strain>
    </source>
</reference>
<evidence type="ECO:0000313" key="11">
    <source>
        <dbReference type="Proteomes" id="UP000662857"/>
    </source>
</evidence>
<protein>
    <submittedName>
        <fullName evidence="10">DUF2029 domain-containing protein</fullName>
    </submittedName>
</protein>
<keyword evidence="3" id="KW-0808">Transferase</keyword>
<evidence type="ECO:0000256" key="6">
    <source>
        <dbReference type="ARBA" id="ARBA00023136"/>
    </source>
</evidence>
<keyword evidence="6 9" id="KW-0472">Membrane</keyword>
<dbReference type="InterPro" id="IPR016570">
    <property type="entry name" value="UCP010361"/>
</dbReference>
<dbReference type="AlphaFoldDB" id="A0A895YQ19"/>
<feature type="transmembrane region" description="Helical" evidence="9">
    <location>
        <begin position="171"/>
        <end position="199"/>
    </location>
</feature>
<sequence>MDAPSRSDRFVGGLAELIGGRLGDHAVPEPAGGRPGRFWSAGRIVLALTCLTLVAHWLQKSPCRQGETWVLSGQLSQFCYSDIMALYGAEGGLSQGGLPYLDYPLEYPVLTGYLMSLVGWPVNQLGAAFGINEFTWFYDGNALLLGICGVASVALLLSLRRRRPWDAMLFAASPALLLSATVNWDLLPIVLAVGGLLAWARRRPVLAGVLLGLGTAAKLWPGFLLLPLIVLALRTGRHRPAWLAVAAAVGAWVAANLPAVVGDYLRNGSIDNWLQFLRLNTDRAIDWGTFWYVGQYLDRQLLTGPGPFQWLGANVDPHLNWLTYGLFALSCVGVGVLALKAPQPPRVAALAFLTVAAFLLFNKVWSQQFVLWLLPLVVLARPRWGAFLAWQAAEVAYFFTFYGQLLRGVGDAGRPEGQFVMPEGWFILAATLRWGTVVLLCVYIIHDALHPRDDVVRRSYRDDPAGPDPEGGVFNDPPGGSSRTVQVEQHHPVDIFSRDPQLLPGLQQDVLPRGVHDPVRQDDHRRDAE</sequence>
<feature type="transmembrane region" description="Helical" evidence="9">
    <location>
        <begin position="384"/>
        <end position="403"/>
    </location>
</feature>
<feature type="transmembrane region" description="Helical" evidence="9">
    <location>
        <begin position="321"/>
        <end position="339"/>
    </location>
</feature>
<evidence type="ECO:0000256" key="7">
    <source>
        <dbReference type="ARBA" id="ARBA00024033"/>
    </source>
</evidence>
<evidence type="ECO:0000256" key="5">
    <source>
        <dbReference type="ARBA" id="ARBA00022989"/>
    </source>
</evidence>
<evidence type="ECO:0000256" key="2">
    <source>
        <dbReference type="ARBA" id="ARBA00022475"/>
    </source>
</evidence>
<evidence type="ECO:0000256" key="9">
    <source>
        <dbReference type="SAM" id="Phobius"/>
    </source>
</evidence>
<keyword evidence="2" id="KW-1003">Cell membrane</keyword>
<feature type="region of interest" description="Disordered" evidence="8">
    <location>
        <begin position="459"/>
        <end position="490"/>
    </location>
</feature>
<name>A0A895YQ19_9ACTN</name>
<feature type="region of interest" description="Disordered" evidence="8">
    <location>
        <begin position="507"/>
        <end position="529"/>
    </location>
</feature>
<feature type="transmembrane region" description="Helical" evidence="9">
    <location>
        <begin position="205"/>
        <end position="233"/>
    </location>
</feature>
<evidence type="ECO:0000256" key="8">
    <source>
        <dbReference type="SAM" id="MobiDB-lite"/>
    </source>
</evidence>
<proteinExistence type="inferred from homology"/>
<accession>A0A895YQ19</accession>
<evidence type="ECO:0000256" key="3">
    <source>
        <dbReference type="ARBA" id="ARBA00022679"/>
    </source>
</evidence>
<gene>
    <name evidence="10" type="ORF">JQS43_25710</name>
</gene>
<keyword evidence="5 9" id="KW-1133">Transmembrane helix</keyword>